<dbReference type="InterPro" id="IPR004046">
    <property type="entry name" value="GST_C"/>
</dbReference>
<dbReference type="Gene3D" id="1.20.1050.10">
    <property type="match status" value="1"/>
</dbReference>
<dbReference type="PANTHER" id="PTHR44051:SF19">
    <property type="entry name" value="DISULFIDE-BOND OXIDOREDUCTASE YFCG"/>
    <property type="match status" value="1"/>
</dbReference>
<dbReference type="PANTHER" id="PTHR44051">
    <property type="entry name" value="GLUTATHIONE S-TRANSFERASE-RELATED"/>
    <property type="match status" value="1"/>
</dbReference>
<dbReference type="Proteomes" id="UP001201812">
    <property type="component" value="Unassembled WGS sequence"/>
</dbReference>
<dbReference type="InterPro" id="IPR036282">
    <property type="entry name" value="Glutathione-S-Trfase_C_sf"/>
</dbReference>
<sequence>MNRRLADRDYLAGDYSIADMASIGWVRSYENQGQDLNDFPNLKRWFAAVLARPAVQRGVEVGKEERARQASLADDKEAQKILFGLRLAEHLQHAAFHLQRIAAHRTGTAIGLVRLGIGDRAAVIGTRAVQLADALAGVFARLQRDAEAAAAFAMAAVAPLAVFQLPSIGSAARAAPGTTNRATAIHVFRFILFLLQNEIRRISYANVKRILKAGRHSGAIRRARKNRPAKLRRKTRPHKTAGAGGGPKGQTTETAAMTGGETRAEIFCDMGLMYATGRGCDVDLVAAHKWLNIAAIKGCERAAELRADLAATMTKTDLALALRAAREWMTMH</sequence>
<dbReference type="AlphaFoldDB" id="A0AAD4MFP8"/>
<dbReference type="InterPro" id="IPR011990">
    <property type="entry name" value="TPR-like_helical_dom_sf"/>
</dbReference>
<evidence type="ECO:0000259" key="2">
    <source>
        <dbReference type="PROSITE" id="PS50405"/>
    </source>
</evidence>
<dbReference type="SUPFAM" id="SSF47616">
    <property type="entry name" value="GST C-terminal domain-like"/>
    <property type="match status" value="1"/>
</dbReference>
<reference evidence="3" key="1">
    <citation type="submission" date="2022-01" db="EMBL/GenBank/DDBJ databases">
        <title>Genome Sequence Resource for Two Populations of Ditylenchus destructor, the Migratory Endoparasitic Phytonematode.</title>
        <authorList>
            <person name="Zhang H."/>
            <person name="Lin R."/>
            <person name="Xie B."/>
        </authorList>
    </citation>
    <scope>NUCLEOTIDE SEQUENCE</scope>
    <source>
        <strain evidence="3">BazhouSP</strain>
    </source>
</reference>
<accession>A0AAD4MFP8</accession>
<evidence type="ECO:0000313" key="4">
    <source>
        <dbReference type="Proteomes" id="UP001201812"/>
    </source>
</evidence>
<feature type="compositionally biased region" description="Basic residues" evidence="1">
    <location>
        <begin position="221"/>
        <end position="239"/>
    </location>
</feature>
<dbReference type="Gene3D" id="1.25.40.10">
    <property type="entry name" value="Tetratricopeptide repeat domain"/>
    <property type="match status" value="1"/>
</dbReference>
<protein>
    <recommendedName>
        <fullName evidence="2">GST C-terminal domain-containing protein</fullName>
    </recommendedName>
</protein>
<organism evidence="3 4">
    <name type="scientific">Ditylenchus destructor</name>
    <dbReference type="NCBI Taxonomy" id="166010"/>
    <lineage>
        <taxon>Eukaryota</taxon>
        <taxon>Metazoa</taxon>
        <taxon>Ecdysozoa</taxon>
        <taxon>Nematoda</taxon>
        <taxon>Chromadorea</taxon>
        <taxon>Rhabditida</taxon>
        <taxon>Tylenchina</taxon>
        <taxon>Tylenchomorpha</taxon>
        <taxon>Sphaerularioidea</taxon>
        <taxon>Anguinidae</taxon>
        <taxon>Anguininae</taxon>
        <taxon>Ditylenchus</taxon>
    </lineage>
</organism>
<feature type="region of interest" description="Disordered" evidence="1">
    <location>
        <begin position="221"/>
        <end position="253"/>
    </location>
</feature>
<proteinExistence type="predicted"/>
<feature type="domain" description="GST C-terminal" evidence="2">
    <location>
        <begin position="1"/>
        <end position="70"/>
    </location>
</feature>
<evidence type="ECO:0000256" key="1">
    <source>
        <dbReference type="SAM" id="MobiDB-lite"/>
    </source>
</evidence>
<dbReference type="EMBL" id="JAKKPZ010000842">
    <property type="protein sequence ID" value="KAI1691989.1"/>
    <property type="molecule type" value="Genomic_DNA"/>
</dbReference>
<gene>
    <name evidence="3" type="ORF">DdX_21502</name>
</gene>
<dbReference type="Pfam" id="PF00043">
    <property type="entry name" value="GST_C"/>
    <property type="match status" value="1"/>
</dbReference>
<evidence type="ECO:0000313" key="3">
    <source>
        <dbReference type="EMBL" id="KAI1691989.1"/>
    </source>
</evidence>
<name>A0AAD4MFP8_9BILA</name>
<keyword evidence="4" id="KW-1185">Reference proteome</keyword>
<dbReference type="PROSITE" id="PS50405">
    <property type="entry name" value="GST_CTER"/>
    <property type="match status" value="1"/>
</dbReference>
<dbReference type="InterPro" id="IPR010987">
    <property type="entry name" value="Glutathione-S-Trfase_C-like"/>
</dbReference>
<comment type="caution">
    <text evidence="3">The sequence shown here is derived from an EMBL/GenBank/DDBJ whole genome shotgun (WGS) entry which is preliminary data.</text>
</comment>